<evidence type="ECO:0000313" key="11">
    <source>
        <dbReference type="Proteomes" id="UP000018144"/>
    </source>
</evidence>
<evidence type="ECO:0000256" key="8">
    <source>
        <dbReference type="ARBA" id="ARBA00022833"/>
    </source>
</evidence>
<dbReference type="OrthoDB" id="10009520at2759"/>
<evidence type="ECO:0000313" key="10">
    <source>
        <dbReference type="EMBL" id="CCX34538.1"/>
    </source>
</evidence>
<protein>
    <recommendedName>
        <fullName evidence="2">RBR-type E3 ubiquitin transferase</fullName>
        <ecNumber evidence="2">2.3.2.31</ecNumber>
    </recommendedName>
</protein>
<accession>U4LXN2</accession>
<organism evidence="10 11">
    <name type="scientific">Pyronema omphalodes (strain CBS 100304)</name>
    <name type="common">Pyronema confluens</name>
    <dbReference type="NCBI Taxonomy" id="1076935"/>
    <lineage>
        <taxon>Eukaryota</taxon>
        <taxon>Fungi</taxon>
        <taxon>Dikarya</taxon>
        <taxon>Ascomycota</taxon>
        <taxon>Pezizomycotina</taxon>
        <taxon>Pezizomycetes</taxon>
        <taxon>Pezizales</taxon>
        <taxon>Pyronemataceae</taxon>
        <taxon>Pyronema</taxon>
    </lineage>
</organism>
<dbReference type="CDD" id="cd22584">
    <property type="entry name" value="Rcat_RBR_unk"/>
    <property type="match status" value="1"/>
</dbReference>
<comment type="catalytic activity">
    <reaction evidence="1">
        <text>[E2 ubiquitin-conjugating enzyme]-S-ubiquitinyl-L-cysteine + [acceptor protein]-L-lysine = [E2 ubiquitin-conjugating enzyme]-L-cysteine + [acceptor protein]-N(6)-ubiquitinyl-L-lysine.</text>
        <dbReference type="EC" id="2.3.2.31"/>
    </reaction>
</comment>
<keyword evidence="4" id="KW-0479">Metal-binding</keyword>
<name>U4LXN2_PYROM</name>
<dbReference type="OMA" id="YCSASKC"/>
<proteinExistence type="predicted"/>
<dbReference type="EC" id="2.3.2.31" evidence="2"/>
<dbReference type="SUPFAM" id="SSF57850">
    <property type="entry name" value="RING/U-box"/>
    <property type="match status" value="1"/>
</dbReference>
<dbReference type="InterPro" id="IPR031127">
    <property type="entry name" value="E3_UB_ligase_RBR"/>
</dbReference>
<dbReference type="GO" id="GO:0016567">
    <property type="term" value="P:protein ubiquitination"/>
    <property type="evidence" value="ECO:0007669"/>
    <property type="project" value="InterPro"/>
</dbReference>
<keyword evidence="7" id="KW-0833">Ubl conjugation pathway</keyword>
<keyword evidence="11" id="KW-1185">Reference proteome</keyword>
<evidence type="ECO:0000256" key="5">
    <source>
        <dbReference type="ARBA" id="ARBA00022737"/>
    </source>
</evidence>
<dbReference type="GO" id="GO:0008270">
    <property type="term" value="F:zinc ion binding"/>
    <property type="evidence" value="ECO:0007669"/>
    <property type="project" value="UniProtKB-KW"/>
</dbReference>
<dbReference type="InterPro" id="IPR044066">
    <property type="entry name" value="TRIAD_supradom"/>
</dbReference>
<keyword evidence="3" id="KW-0808">Transferase</keyword>
<feature type="domain" description="RING-type" evidence="9">
    <location>
        <begin position="1"/>
        <end position="154"/>
    </location>
</feature>
<dbReference type="InterPro" id="IPR002867">
    <property type="entry name" value="IBR_dom"/>
</dbReference>
<dbReference type="Gene3D" id="1.20.120.1750">
    <property type="match status" value="1"/>
</dbReference>
<dbReference type="AlphaFoldDB" id="U4LXN2"/>
<dbReference type="Proteomes" id="UP000018144">
    <property type="component" value="Unassembled WGS sequence"/>
</dbReference>
<evidence type="ECO:0000259" key="9">
    <source>
        <dbReference type="PROSITE" id="PS51873"/>
    </source>
</evidence>
<evidence type="ECO:0000256" key="1">
    <source>
        <dbReference type="ARBA" id="ARBA00001798"/>
    </source>
</evidence>
<dbReference type="PROSITE" id="PS51873">
    <property type="entry name" value="TRIAD"/>
    <property type="match status" value="1"/>
</dbReference>
<gene>
    <name evidence="10" type="ORF">PCON_03931</name>
</gene>
<evidence type="ECO:0000256" key="4">
    <source>
        <dbReference type="ARBA" id="ARBA00022723"/>
    </source>
</evidence>
<keyword evidence="8" id="KW-0862">Zinc</keyword>
<reference evidence="10 11" key="1">
    <citation type="journal article" date="2013" name="PLoS Genet.">
        <title>The genome and development-dependent transcriptomes of Pyronema confluens: a window into fungal evolution.</title>
        <authorList>
            <person name="Traeger S."/>
            <person name="Altegoer F."/>
            <person name="Freitag M."/>
            <person name="Gabaldon T."/>
            <person name="Kempken F."/>
            <person name="Kumar A."/>
            <person name="Marcet-Houben M."/>
            <person name="Poggeler S."/>
            <person name="Stajich J.E."/>
            <person name="Nowrousian M."/>
        </authorList>
    </citation>
    <scope>NUCLEOTIDE SEQUENCE [LARGE SCALE GENOMIC DNA]</scope>
    <source>
        <strain evidence="11">CBS 100304</strain>
        <tissue evidence="10">Vegetative mycelium</tissue>
    </source>
</reference>
<dbReference type="STRING" id="1076935.U4LXN2"/>
<keyword evidence="6" id="KW-0863">Zinc-finger</keyword>
<evidence type="ECO:0000256" key="2">
    <source>
        <dbReference type="ARBA" id="ARBA00012251"/>
    </source>
</evidence>
<dbReference type="EMBL" id="HF936567">
    <property type="protein sequence ID" value="CCX34538.1"/>
    <property type="molecule type" value="Genomic_DNA"/>
</dbReference>
<dbReference type="eggNOG" id="KOG1812">
    <property type="taxonomic scope" value="Eukaryota"/>
</dbReference>
<keyword evidence="5" id="KW-0677">Repeat</keyword>
<evidence type="ECO:0000256" key="3">
    <source>
        <dbReference type="ARBA" id="ARBA00022679"/>
    </source>
</evidence>
<dbReference type="PANTHER" id="PTHR11685">
    <property type="entry name" value="RBR FAMILY RING FINGER AND IBR DOMAIN-CONTAINING"/>
    <property type="match status" value="1"/>
</dbReference>
<sequence length="154" mass="17390">MRSFQEKDLFSCCGQPVNIRDAAGLFEDAFITAYRLLHLERTTPNPLYCSASKCSAFIVPSAIKGTIGKCSQCNKKTCRFCRKGEHKGICTQDMEGQKVRELAKQMGWKECPKCKRIVERRSGCLHMTCKCGGEFCYNCGKLYRECRGTCNRGT</sequence>
<evidence type="ECO:0000256" key="7">
    <source>
        <dbReference type="ARBA" id="ARBA00022786"/>
    </source>
</evidence>
<dbReference type="GO" id="GO:0061630">
    <property type="term" value="F:ubiquitin protein ligase activity"/>
    <property type="evidence" value="ECO:0007669"/>
    <property type="project" value="UniProtKB-EC"/>
</dbReference>
<dbReference type="Pfam" id="PF01485">
    <property type="entry name" value="IBR"/>
    <property type="match status" value="2"/>
</dbReference>
<evidence type="ECO:0000256" key="6">
    <source>
        <dbReference type="ARBA" id="ARBA00022771"/>
    </source>
</evidence>